<organism evidence="1">
    <name type="scientific">marine sediment metagenome</name>
    <dbReference type="NCBI Taxonomy" id="412755"/>
    <lineage>
        <taxon>unclassified sequences</taxon>
        <taxon>metagenomes</taxon>
        <taxon>ecological metagenomes</taxon>
    </lineage>
</organism>
<evidence type="ECO:0000313" key="2">
    <source>
        <dbReference type="EMBL" id="GAH81826.1"/>
    </source>
</evidence>
<dbReference type="EMBL" id="BARU01042158">
    <property type="protein sequence ID" value="GAH81816.1"/>
    <property type="molecule type" value="Genomic_DNA"/>
</dbReference>
<name>X1IHA9_9ZZZZ</name>
<dbReference type="EMBL" id="BARU01042158">
    <property type="protein sequence ID" value="GAH81826.1"/>
    <property type="molecule type" value="Genomic_DNA"/>
</dbReference>
<sequence>MKKILSGEAVTMKTGSGKLVLTNEDVLKYDKAILIKHHTLPEDLPAVAKSNGIITYS</sequence>
<gene>
    <name evidence="1" type="ORF">S03H2_64834</name>
    <name evidence="2" type="ORF">S03H2_64836</name>
</gene>
<dbReference type="Gene3D" id="3.50.30.10">
    <property type="entry name" value="Phosphohistidine domain"/>
    <property type="match status" value="1"/>
</dbReference>
<accession>X1IHA9</accession>
<protein>
    <submittedName>
        <fullName evidence="1">Uncharacterized protein</fullName>
    </submittedName>
</protein>
<evidence type="ECO:0000313" key="1">
    <source>
        <dbReference type="EMBL" id="GAH81816.1"/>
    </source>
</evidence>
<reference evidence="1" key="1">
    <citation type="journal article" date="2014" name="Front. Microbiol.">
        <title>High frequency of phylogenetically diverse reductive dehalogenase-homologous genes in deep subseafloor sedimentary metagenomes.</title>
        <authorList>
            <person name="Kawai M."/>
            <person name="Futagami T."/>
            <person name="Toyoda A."/>
            <person name="Takaki Y."/>
            <person name="Nishi S."/>
            <person name="Hori S."/>
            <person name="Arai W."/>
            <person name="Tsubouchi T."/>
            <person name="Morono Y."/>
            <person name="Uchiyama I."/>
            <person name="Ito T."/>
            <person name="Fujiyama A."/>
            <person name="Inagaki F."/>
            <person name="Takami H."/>
        </authorList>
    </citation>
    <scope>NUCLEOTIDE SEQUENCE</scope>
    <source>
        <strain evidence="1">Expedition CK06-06</strain>
    </source>
</reference>
<comment type="caution">
    <text evidence="1">The sequence shown here is derived from an EMBL/GenBank/DDBJ whole genome shotgun (WGS) entry which is preliminary data.</text>
</comment>
<dbReference type="AlphaFoldDB" id="X1IHA9"/>
<proteinExistence type="predicted"/>